<evidence type="ECO:0000256" key="9">
    <source>
        <dbReference type="ARBA" id="ARBA00043149"/>
    </source>
</evidence>
<dbReference type="GO" id="GO:0004370">
    <property type="term" value="F:glycerol kinase activity"/>
    <property type="evidence" value="ECO:0007669"/>
    <property type="project" value="UniProtKB-EC"/>
</dbReference>
<dbReference type="InterPro" id="IPR000577">
    <property type="entry name" value="Carb_kinase_FGGY"/>
</dbReference>
<proteinExistence type="inferred from homology"/>
<dbReference type="GO" id="GO:0006072">
    <property type="term" value="P:glycerol-3-phosphate metabolic process"/>
    <property type="evidence" value="ECO:0007669"/>
    <property type="project" value="InterPro"/>
</dbReference>
<dbReference type="FunFam" id="3.30.420.40:FF:000007">
    <property type="entry name" value="Glycerol kinase"/>
    <property type="match status" value="1"/>
</dbReference>
<gene>
    <name evidence="14" type="primary">glpK</name>
    <name evidence="14" type="ORF">GH975_03440</name>
</gene>
<evidence type="ECO:0000256" key="2">
    <source>
        <dbReference type="ARBA" id="ARBA00009156"/>
    </source>
</evidence>
<evidence type="ECO:0000256" key="11">
    <source>
        <dbReference type="RuleBase" id="RU003733"/>
    </source>
</evidence>
<evidence type="ECO:0000256" key="4">
    <source>
        <dbReference type="ARBA" id="ARBA00022679"/>
    </source>
</evidence>
<dbReference type="PANTHER" id="PTHR10196:SF78">
    <property type="entry name" value="GLYCEROL KINASE"/>
    <property type="match status" value="1"/>
</dbReference>
<dbReference type="FunFam" id="3.30.420.40:FF:000008">
    <property type="entry name" value="Glycerol kinase"/>
    <property type="match status" value="1"/>
</dbReference>
<dbReference type="InterPro" id="IPR005999">
    <property type="entry name" value="Glycerol_kin"/>
</dbReference>
<evidence type="ECO:0000256" key="5">
    <source>
        <dbReference type="ARBA" id="ARBA00022741"/>
    </source>
</evidence>
<dbReference type="Proteomes" id="UP000388235">
    <property type="component" value="Chromosome"/>
</dbReference>
<dbReference type="KEGG" id="llp:GH975_03440"/>
<evidence type="ECO:0000259" key="12">
    <source>
        <dbReference type="Pfam" id="PF00370"/>
    </source>
</evidence>
<evidence type="ECO:0000256" key="10">
    <source>
        <dbReference type="ARBA" id="ARBA00052101"/>
    </source>
</evidence>
<dbReference type="CDD" id="cd07786">
    <property type="entry name" value="FGGY_EcGK_like"/>
    <property type="match status" value="1"/>
</dbReference>
<dbReference type="EC" id="2.7.1.30" evidence="3"/>
<dbReference type="NCBIfam" id="NF000756">
    <property type="entry name" value="PRK00047.1"/>
    <property type="match status" value="1"/>
</dbReference>
<dbReference type="Pfam" id="PF00370">
    <property type="entry name" value="FGGY_N"/>
    <property type="match status" value="1"/>
</dbReference>
<feature type="domain" description="Carbohydrate kinase FGGY C-terminal" evidence="13">
    <location>
        <begin position="260"/>
        <end position="445"/>
    </location>
</feature>
<dbReference type="InterPro" id="IPR018484">
    <property type="entry name" value="FGGY_N"/>
</dbReference>
<dbReference type="PANTHER" id="PTHR10196">
    <property type="entry name" value="SUGAR KINASE"/>
    <property type="match status" value="1"/>
</dbReference>
<comment type="pathway">
    <text evidence="1">Polyol metabolism; glycerol degradation via glycerol kinase pathway; sn-glycerol 3-phosphate from glycerol: step 1/1.</text>
</comment>
<accession>A0A5Q2QBI4</accession>
<dbReference type="AlphaFoldDB" id="A0A5Q2QBI4"/>
<evidence type="ECO:0000313" key="14">
    <source>
        <dbReference type="EMBL" id="QGG79671.1"/>
    </source>
</evidence>
<dbReference type="OrthoDB" id="9805576at2"/>
<reference evidence="14 15" key="1">
    <citation type="submission" date="2019-11" db="EMBL/GenBank/DDBJ databases">
        <authorList>
            <person name="Khan S.A."/>
            <person name="Jeon C.O."/>
            <person name="Chun B.H."/>
        </authorList>
    </citation>
    <scope>NUCLEOTIDE SEQUENCE [LARGE SCALE GENOMIC DNA]</scope>
    <source>
        <strain evidence="14 15">IMCC 1097</strain>
    </source>
</reference>
<sequence length="491" mass="52569">MTYVLALDAGTTSNRAIVFDSSGAPLSSASVALPQHFPHDGWVEHHGGDIIDGLVDSARAAIAEAGIEPGQIAAVGLTNQRETTLVWDRSTSEPVYPAIVWQDRRTAAYCADLKAAGLEPEFAAKTGLLLDPYFSGTKIRWILDHIDDGQGRAERGELAFGTVDTWVAWVLSGGQRHIMDASNAARTLLFDIDRQCWDASLMGHLNIPAAMLPSVLDSAGDLAPIQAEFFGAPLRLTGIAGDQHAALIGQACIEPGMVKSTYGTGCFMMVNTGQRRLPSQHRLLSTLAYRLNGVCTYALEGAIFNVGTSIQWLRDGLAVLDDAAQSQAMAEQARDDEVFLVPAFTGLGAPWWDANARGLICGLTRDTGRNEIVRAALDACAYQTADLLQAMEADGQPCAALRVDGGMVVNDWLCQRLADLCGVRIDRPEVTETTALGAALLAAIGAGLYPDLAQATAQWSLQRSFQSTLDAPTRGLRHRAWQGAVKRALSE</sequence>
<dbReference type="Gene3D" id="3.30.420.40">
    <property type="match status" value="2"/>
</dbReference>
<name>A0A5Q2QBI4_9GAMM</name>
<dbReference type="GO" id="GO:0019563">
    <property type="term" value="P:glycerol catabolic process"/>
    <property type="evidence" value="ECO:0007669"/>
    <property type="project" value="TreeGrafter"/>
</dbReference>
<evidence type="ECO:0000256" key="1">
    <source>
        <dbReference type="ARBA" id="ARBA00005190"/>
    </source>
</evidence>
<dbReference type="InterPro" id="IPR018483">
    <property type="entry name" value="Carb_kinase_FGGY_CS"/>
</dbReference>
<dbReference type="SUPFAM" id="SSF53067">
    <property type="entry name" value="Actin-like ATPase domain"/>
    <property type="match status" value="2"/>
</dbReference>
<dbReference type="InterPro" id="IPR043129">
    <property type="entry name" value="ATPase_NBD"/>
</dbReference>
<keyword evidence="4 11" id="KW-0808">Transferase</keyword>
<evidence type="ECO:0000256" key="8">
    <source>
        <dbReference type="ARBA" id="ARBA00022840"/>
    </source>
</evidence>
<keyword evidence="6 11" id="KW-0418">Kinase</keyword>
<feature type="domain" description="Carbohydrate kinase FGGY N-terminal" evidence="12">
    <location>
        <begin position="3"/>
        <end position="249"/>
    </location>
</feature>
<dbReference type="PROSITE" id="PS00933">
    <property type="entry name" value="FGGY_KINASES_1"/>
    <property type="match status" value="1"/>
</dbReference>
<comment type="catalytic activity">
    <reaction evidence="10">
        <text>glycerol + ATP = sn-glycerol 3-phosphate + ADP + H(+)</text>
        <dbReference type="Rhea" id="RHEA:21644"/>
        <dbReference type="ChEBI" id="CHEBI:15378"/>
        <dbReference type="ChEBI" id="CHEBI:17754"/>
        <dbReference type="ChEBI" id="CHEBI:30616"/>
        <dbReference type="ChEBI" id="CHEBI:57597"/>
        <dbReference type="ChEBI" id="CHEBI:456216"/>
        <dbReference type="EC" id="2.7.1.30"/>
    </reaction>
</comment>
<dbReference type="GO" id="GO:0005829">
    <property type="term" value="C:cytosol"/>
    <property type="evidence" value="ECO:0007669"/>
    <property type="project" value="TreeGrafter"/>
</dbReference>
<evidence type="ECO:0000256" key="7">
    <source>
        <dbReference type="ARBA" id="ARBA00022798"/>
    </source>
</evidence>
<dbReference type="EMBL" id="CP045871">
    <property type="protein sequence ID" value="QGG79671.1"/>
    <property type="molecule type" value="Genomic_DNA"/>
</dbReference>
<dbReference type="InterPro" id="IPR018485">
    <property type="entry name" value="FGGY_C"/>
</dbReference>
<dbReference type="NCBIfam" id="TIGR01311">
    <property type="entry name" value="glycerol_kin"/>
    <property type="match status" value="1"/>
</dbReference>
<keyword evidence="15" id="KW-1185">Reference proteome</keyword>
<protein>
    <recommendedName>
        <fullName evidence="3">glycerol kinase</fullName>
        <ecNumber evidence="3">2.7.1.30</ecNumber>
    </recommendedName>
    <alternativeName>
        <fullName evidence="9">ATP:glycerol 3-phosphotransferase</fullName>
    </alternativeName>
</protein>
<evidence type="ECO:0000256" key="3">
    <source>
        <dbReference type="ARBA" id="ARBA00012099"/>
    </source>
</evidence>
<keyword evidence="8" id="KW-0067">ATP-binding</keyword>
<keyword evidence="5" id="KW-0547">Nucleotide-binding</keyword>
<evidence type="ECO:0000313" key="15">
    <source>
        <dbReference type="Proteomes" id="UP000388235"/>
    </source>
</evidence>
<keyword evidence="7" id="KW-0319">Glycerol metabolism</keyword>
<dbReference type="PIRSF" id="PIRSF000538">
    <property type="entry name" value="GlpK"/>
    <property type="match status" value="1"/>
</dbReference>
<organism evidence="14 15">
    <name type="scientific">Litorivicinus lipolyticus</name>
    <dbReference type="NCBI Taxonomy" id="418701"/>
    <lineage>
        <taxon>Bacteria</taxon>
        <taxon>Pseudomonadati</taxon>
        <taxon>Pseudomonadota</taxon>
        <taxon>Gammaproteobacteria</taxon>
        <taxon>Oceanospirillales</taxon>
        <taxon>Litorivicinaceae</taxon>
        <taxon>Litorivicinus</taxon>
    </lineage>
</organism>
<dbReference type="GO" id="GO:0005524">
    <property type="term" value="F:ATP binding"/>
    <property type="evidence" value="ECO:0007669"/>
    <property type="project" value="UniProtKB-KW"/>
</dbReference>
<dbReference type="PROSITE" id="PS00445">
    <property type="entry name" value="FGGY_KINASES_2"/>
    <property type="match status" value="1"/>
</dbReference>
<evidence type="ECO:0000259" key="13">
    <source>
        <dbReference type="Pfam" id="PF02782"/>
    </source>
</evidence>
<dbReference type="RefSeq" id="WP_153713175.1">
    <property type="nucleotide sequence ID" value="NZ_CP045871.1"/>
</dbReference>
<dbReference type="Pfam" id="PF02782">
    <property type="entry name" value="FGGY_C"/>
    <property type="match status" value="1"/>
</dbReference>
<comment type="similarity">
    <text evidence="2 11">Belongs to the FGGY kinase family.</text>
</comment>
<evidence type="ECO:0000256" key="6">
    <source>
        <dbReference type="ARBA" id="ARBA00022777"/>
    </source>
</evidence>